<dbReference type="SMART" id="SM00564">
    <property type="entry name" value="PQQ"/>
    <property type="match status" value="4"/>
</dbReference>
<dbReference type="Gene3D" id="2.140.10.10">
    <property type="entry name" value="Quinoprotein alcohol dehydrogenase-like superfamily"/>
    <property type="match status" value="1"/>
</dbReference>
<dbReference type="PANTHER" id="PTHR32303">
    <property type="entry name" value="QUINOPROTEIN ALCOHOL DEHYDROGENASE (CYTOCHROME C)"/>
    <property type="match status" value="1"/>
</dbReference>
<feature type="chain" id="PRO_5009914282" evidence="4">
    <location>
        <begin position="31"/>
        <end position="576"/>
    </location>
</feature>
<name>A0A1M5UXT5_9BRAD</name>
<dbReference type="PROSITE" id="PS51257">
    <property type="entry name" value="PROKAR_LIPOPROTEIN"/>
    <property type="match status" value="1"/>
</dbReference>
<organism evidence="6 7">
    <name type="scientific">Bradyrhizobium erythrophlei</name>
    <dbReference type="NCBI Taxonomy" id="1437360"/>
    <lineage>
        <taxon>Bacteria</taxon>
        <taxon>Pseudomonadati</taxon>
        <taxon>Pseudomonadota</taxon>
        <taxon>Alphaproteobacteria</taxon>
        <taxon>Hyphomicrobiales</taxon>
        <taxon>Nitrobacteraceae</taxon>
        <taxon>Bradyrhizobium</taxon>
    </lineage>
</organism>
<comment type="similarity">
    <text evidence="2">Belongs to the bacterial PQQ dehydrogenase family.</text>
</comment>
<dbReference type="EMBL" id="LT670817">
    <property type="protein sequence ID" value="SHH67694.1"/>
    <property type="molecule type" value="Genomic_DNA"/>
</dbReference>
<dbReference type="PANTHER" id="PTHR32303:SF20">
    <property type="entry name" value="QUINOPROTEIN ETHANOL DEHYDROGENASE"/>
    <property type="match status" value="1"/>
</dbReference>
<comment type="cofactor">
    <cofactor evidence="1">
        <name>pyrroloquinoline quinone</name>
        <dbReference type="ChEBI" id="CHEBI:58442"/>
    </cofactor>
</comment>
<protein>
    <submittedName>
        <fullName evidence="6">PQQ-dependent dehydrogenase, methanol/ethanol family</fullName>
    </submittedName>
</protein>
<dbReference type="InterPro" id="IPR002372">
    <property type="entry name" value="PQQ_rpt_dom"/>
</dbReference>
<dbReference type="Proteomes" id="UP000189796">
    <property type="component" value="Chromosome I"/>
</dbReference>
<evidence type="ECO:0000256" key="3">
    <source>
        <dbReference type="ARBA" id="ARBA00023002"/>
    </source>
</evidence>
<evidence type="ECO:0000259" key="5">
    <source>
        <dbReference type="Pfam" id="PF01011"/>
    </source>
</evidence>
<feature type="domain" description="Pyrrolo-quinoline quinone repeat" evidence="5">
    <location>
        <begin position="46"/>
        <end position="355"/>
    </location>
</feature>
<reference evidence="6 7" key="1">
    <citation type="submission" date="2016-11" db="EMBL/GenBank/DDBJ databases">
        <authorList>
            <person name="Jaros S."/>
            <person name="Januszkiewicz K."/>
            <person name="Wedrychowicz H."/>
        </authorList>
    </citation>
    <scope>NUCLEOTIDE SEQUENCE [LARGE SCALE GENOMIC DNA]</scope>
    <source>
        <strain evidence="6 7">GAS138</strain>
    </source>
</reference>
<dbReference type="Pfam" id="PF01011">
    <property type="entry name" value="PQQ"/>
    <property type="match status" value="2"/>
</dbReference>
<feature type="signal peptide" evidence="4">
    <location>
        <begin position="1"/>
        <end position="30"/>
    </location>
</feature>
<gene>
    <name evidence="6" type="ORF">SAMN05443248_5647</name>
</gene>
<dbReference type="InterPro" id="IPR018391">
    <property type="entry name" value="PQQ_b-propeller_rpt"/>
</dbReference>
<accession>A0A1M5UXT5</accession>
<evidence type="ECO:0000256" key="1">
    <source>
        <dbReference type="ARBA" id="ARBA00001931"/>
    </source>
</evidence>
<evidence type="ECO:0000256" key="4">
    <source>
        <dbReference type="SAM" id="SignalP"/>
    </source>
</evidence>
<evidence type="ECO:0000313" key="6">
    <source>
        <dbReference type="EMBL" id="SHH67694.1"/>
    </source>
</evidence>
<evidence type="ECO:0000313" key="7">
    <source>
        <dbReference type="Proteomes" id="UP000189796"/>
    </source>
</evidence>
<dbReference type="GO" id="GO:0016491">
    <property type="term" value="F:oxidoreductase activity"/>
    <property type="evidence" value="ECO:0007669"/>
    <property type="project" value="UniProtKB-KW"/>
</dbReference>
<dbReference type="InterPro" id="IPR011047">
    <property type="entry name" value="Quinoprotein_ADH-like_sf"/>
</dbReference>
<keyword evidence="3" id="KW-0560">Oxidoreductase</keyword>
<feature type="domain" description="Pyrrolo-quinoline quinone repeat" evidence="5">
    <location>
        <begin position="458"/>
        <end position="538"/>
    </location>
</feature>
<dbReference type="SUPFAM" id="SSF50998">
    <property type="entry name" value="Quinoprotein alcohol dehydrogenase-like"/>
    <property type="match status" value="1"/>
</dbReference>
<dbReference type="AlphaFoldDB" id="A0A1M5UXT5"/>
<evidence type="ECO:0000256" key="2">
    <source>
        <dbReference type="ARBA" id="ARBA00008156"/>
    </source>
</evidence>
<keyword evidence="4" id="KW-0732">Signal</keyword>
<sequence length="576" mass="62367">MSGRKNLMTTTAMFIAAVAIVGAGCAPSLAQDANALDNAGKNGKDWLSYHGSYQSWHYSPLDQIDTNNVGKMKVAFIHQVGHSTRGVQSMPLAKDGVVYYSASYDKVFALKGDTGEVLWSFVPKLDDDLVARQTHSPYNRGMAMGDGKLYIGTVDGRLFALDMKTGKPVWETKLINSQKLTVGFTGAPLVVKDKVIIGAQGGEWPGRGPIFGVDAKTGQKVWEFLTVAGTPDAEKTWGNESWRTGGGGGWMPGTYDAETNSVWWGTANPAPLYDWGGPEYKTSGARPGDNLYTTSVIALDPDTGKIKFFHQELPHDAWDFDSAVGEFVQIDRDGKKYYVHPNKSGYIFVYDRANAKVENVYNIVKASNFVKSIDPKTGELIGRRDMTAGKQQDLCPAIDGGISWNAGSYNPQSGLYYKIANEWCMDLEITKSPQVTEPQAQLNLGATFTLKDPPGDKQHGHVDARDPITGKLAWSVDFPEPPTASLLSTAGGLLFVPDARGWLHALDVKTGKDLWQGNDGATHNGGIISYEAGGKQYIAVVTGGQSLVGEGYAEQFGGPYKSMEKDTGSLVVYALE</sequence>
<proteinExistence type="inferred from homology"/>